<proteinExistence type="predicted"/>
<feature type="region of interest" description="Disordered" evidence="1">
    <location>
        <begin position="1"/>
        <end position="80"/>
    </location>
</feature>
<feature type="region of interest" description="Disordered" evidence="1">
    <location>
        <begin position="204"/>
        <end position="225"/>
    </location>
</feature>
<protein>
    <submittedName>
        <fullName evidence="2">Uncharacterized protein</fullName>
    </submittedName>
</protein>
<keyword evidence="3" id="KW-1185">Reference proteome</keyword>
<sequence length="251" mass="27469">MAPPHSYYAPFEAGRPSGGGYAETIISDSGSYALSHASRSSRASHSQSQYGYPQSEAGSYAPSHASSRSHAPSHAGTMRIDGSDMRRSAMSNAHSQSHSHYGSEMQRYDDHQQYNGGGNGVEPFRGSLYQRDMADRAYLESERVANSMICVDRRAREEAWRNGQDVRQYTDEEYMAMRNAAGGCQVTSGGGYDDYDGRSVAEGYTQGSRRGGSHYAASQYGGYEDDDRTIVPDDSHSVAGSRGSYHKQTIY</sequence>
<dbReference type="Proteomes" id="UP001610563">
    <property type="component" value="Unassembled WGS sequence"/>
</dbReference>
<evidence type="ECO:0000256" key="1">
    <source>
        <dbReference type="SAM" id="MobiDB-lite"/>
    </source>
</evidence>
<feature type="compositionally biased region" description="Low complexity" evidence="1">
    <location>
        <begin position="59"/>
        <end position="75"/>
    </location>
</feature>
<name>A0ABR4FR78_9EURO</name>
<evidence type="ECO:0000313" key="3">
    <source>
        <dbReference type="Proteomes" id="UP001610563"/>
    </source>
</evidence>
<accession>A0ABR4FR78</accession>
<feature type="compositionally biased region" description="Low complexity" evidence="1">
    <location>
        <begin position="29"/>
        <end position="51"/>
    </location>
</feature>
<comment type="caution">
    <text evidence="2">The sequence shown here is derived from an EMBL/GenBank/DDBJ whole genome shotgun (WGS) entry which is preliminary data.</text>
</comment>
<dbReference type="EMBL" id="JBFTWV010000141">
    <property type="protein sequence ID" value="KAL2785532.1"/>
    <property type="molecule type" value="Genomic_DNA"/>
</dbReference>
<reference evidence="2 3" key="1">
    <citation type="submission" date="2024-07" db="EMBL/GenBank/DDBJ databases">
        <title>Section-level genome sequencing and comparative genomics of Aspergillus sections Usti and Cavernicolus.</title>
        <authorList>
            <consortium name="Lawrence Berkeley National Laboratory"/>
            <person name="Nybo J.L."/>
            <person name="Vesth T.C."/>
            <person name="Theobald S."/>
            <person name="Frisvad J.C."/>
            <person name="Larsen T.O."/>
            <person name="Kjaerboelling I."/>
            <person name="Rothschild-Mancinelli K."/>
            <person name="Lyhne E.K."/>
            <person name="Kogle M.E."/>
            <person name="Barry K."/>
            <person name="Clum A."/>
            <person name="Na H."/>
            <person name="Ledsgaard L."/>
            <person name="Lin J."/>
            <person name="Lipzen A."/>
            <person name="Kuo A."/>
            <person name="Riley R."/>
            <person name="Mondo S."/>
            <person name="Labutti K."/>
            <person name="Haridas S."/>
            <person name="Pangalinan J."/>
            <person name="Salamov A.A."/>
            <person name="Simmons B.A."/>
            <person name="Magnuson J.K."/>
            <person name="Chen J."/>
            <person name="Drula E."/>
            <person name="Henrissat B."/>
            <person name="Wiebenga A."/>
            <person name="Lubbers R.J."/>
            <person name="Gomes A.C."/>
            <person name="Makela M.R."/>
            <person name="Stajich J."/>
            <person name="Grigoriev I.V."/>
            <person name="Mortensen U.H."/>
            <person name="De Vries R.P."/>
            <person name="Baker S.E."/>
            <person name="Andersen M.R."/>
        </authorList>
    </citation>
    <scope>NUCLEOTIDE SEQUENCE [LARGE SCALE GENOMIC DNA]</scope>
    <source>
        <strain evidence="2 3">CBS 209.92</strain>
    </source>
</reference>
<evidence type="ECO:0000313" key="2">
    <source>
        <dbReference type="EMBL" id="KAL2785532.1"/>
    </source>
</evidence>
<organism evidence="2 3">
    <name type="scientific">Aspergillus keveii</name>
    <dbReference type="NCBI Taxonomy" id="714993"/>
    <lineage>
        <taxon>Eukaryota</taxon>
        <taxon>Fungi</taxon>
        <taxon>Dikarya</taxon>
        <taxon>Ascomycota</taxon>
        <taxon>Pezizomycotina</taxon>
        <taxon>Eurotiomycetes</taxon>
        <taxon>Eurotiomycetidae</taxon>
        <taxon>Eurotiales</taxon>
        <taxon>Aspergillaceae</taxon>
        <taxon>Aspergillus</taxon>
        <taxon>Aspergillus subgen. Nidulantes</taxon>
    </lineage>
</organism>
<gene>
    <name evidence="2" type="ORF">BJX66DRAFT_342974</name>
</gene>